<feature type="compositionally biased region" description="Basic residues" evidence="1">
    <location>
        <begin position="969"/>
        <end position="980"/>
    </location>
</feature>
<gene>
    <name evidence="2" type="ORF">PV517_07510</name>
</gene>
<feature type="region of interest" description="Disordered" evidence="1">
    <location>
        <begin position="949"/>
        <end position="985"/>
    </location>
</feature>
<dbReference type="EMBL" id="JARAVY010000002">
    <property type="protein sequence ID" value="MDX2908552.1"/>
    <property type="molecule type" value="Genomic_DNA"/>
</dbReference>
<feature type="compositionally biased region" description="Basic and acidic residues" evidence="1">
    <location>
        <begin position="780"/>
        <end position="792"/>
    </location>
</feature>
<organism evidence="2 3">
    <name type="scientific">Streptomyces griseiscabiei</name>
    <dbReference type="NCBI Taxonomy" id="2993540"/>
    <lineage>
        <taxon>Bacteria</taxon>
        <taxon>Bacillati</taxon>
        <taxon>Actinomycetota</taxon>
        <taxon>Actinomycetes</taxon>
        <taxon>Kitasatosporales</taxon>
        <taxon>Streptomycetaceae</taxon>
        <taxon>Streptomyces</taxon>
    </lineage>
</organism>
<keyword evidence="3" id="KW-1185">Reference proteome</keyword>
<feature type="compositionally biased region" description="Basic and acidic residues" evidence="1">
    <location>
        <begin position="425"/>
        <end position="443"/>
    </location>
</feature>
<dbReference type="RefSeq" id="WP_267299484.1">
    <property type="nucleotide sequence ID" value="NZ_JAGJBZ010000002.1"/>
</dbReference>
<evidence type="ECO:0000313" key="2">
    <source>
        <dbReference type="EMBL" id="MDX2908552.1"/>
    </source>
</evidence>
<feature type="compositionally biased region" description="Basic residues" evidence="1">
    <location>
        <begin position="1476"/>
        <end position="1486"/>
    </location>
</feature>
<feature type="compositionally biased region" description="Basic and acidic residues" evidence="1">
    <location>
        <begin position="1487"/>
        <end position="1499"/>
    </location>
</feature>
<reference evidence="2 3" key="1">
    <citation type="journal article" date="2023" name="Microb. Genom.">
        <title>Mesoterricola silvestris gen. nov., sp. nov., Mesoterricola sediminis sp. nov., Geothrix oryzae sp. nov., Geothrix edaphica sp. nov., Geothrix rubra sp. nov., and Geothrix limicola sp. nov., six novel members of Acidobacteriota isolated from soils.</title>
        <authorList>
            <person name="Weisberg A.J."/>
            <person name="Pearce E."/>
            <person name="Kramer C.G."/>
            <person name="Chang J.H."/>
            <person name="Clarke C.R."/>
        </authorList>
    </citation>
    <scope>NUCLEOTIDE SEQUENCE [LARGE SCALE GENOMIC DNA]</scope>
    <source>
        <strain evidence="2 3">NRRL_B-2795</strain>
    </source>
</reference>
<name>A0ABU4KYT7_9ACTN</name>
<evidence type="ECO:0000313" key="3">
    <source>
        <dbReference type="Proteomes" id="UP001271723"/>
    </source>
</evidence>
<feature type="region of interest" description="Disordered" evidence="1">
    <location>
        <begin position="1457"/>
        <end position="1508"/>
    </location>
</feature>
<evidence type="ECO:0008006" key="4">
    <source>
        <dbReference type="Google" id="ProtNLM"/>
    </source>
</evidence>
<feature type="region of interest" description="Disordered" evidence="1">
    <location>
        <begin position="425"/>
        <end position="449"/>
    </location>
</feature>
<proteinExistence type="predicted"/>
<comment type="caution">
    <text evidence="2">The sequence shown here is derived from an EMBL/GenBank/DDBJ whole genome shotgun (WGS) entry which is preliminary data.</text>
</comment>
<sequence length="1646" mass="175827">MSAPTSFGDFFSSSGRLRRQWQTALQDPDPHSGLTKLRRIWAQWERRPEAVAPFYVDFVRSVTGPPYRPLLTEDDFGALEALSGRVAGAGDGVPLDEAVRPLAAARFGRGEETPACDLLTRLYWTESLRDTARASVADELARSGPRDAPRIEVCADLLGRSGPRPPAVLALAAEVLRVDFSSDAERLRQASSLAATGLPGADRAAGLHALRVTGELDAARAHFLAARIADPHDTIALLGLLLSCIRAGLAAEVPGWAFDAAEQADAGVGGQASGGQELAAPGLAATARLGRVLAWFDEDSDRPPPVPAARLAAPPPSHQVGPWLDYARGRLRLLEGDAARARDLLVPLTRGESPAAAWRYHAAWSLYLTGDRAGLRLLIERMTGDPDDWALARLLLDTEPHALTGTAAEHAAAAVPPGYERVGRVRRDLAEGRRRPDPPDRGEAVLPAEGRGAPRRLEALRTVLGAAYGRATGAAEMAALLTEPLYRRLPRADRLLWSGLLALRRNPEEGRRLLEEARSLGHGRAVLVLAAHHLEELRPARAGRLLAGLGGEKAELLRVWAEAVGGAADGVVEEGLGRLTAHRLPQVPYALGALRLHRFAGEGGTEDPEDAPYHARRAARELGRALATAPDAVPADAAVLERAARTVAHATAVASGDGPAVLSPSVRQHPWAEWVLGLALLAEDPETADPELCRRLVALLEESDDPPPEAVTVLATALTAASMRGTTPYRRDALAHLVRTLAGRHPLPELHTLADRAGAAALAHSPTGHPPAPAGQRPDGTGRFDDTARFDETGPSGTVRPTDEARPTDEGRLSDERSPAEGAVPRQRTRPGTQPVLALASAVGELTRGDRAAAVRELRAAPADGELCGVLADALEGRPPSAPPPVGAGERAALFRVVHAAGLVESDPLRSLELLSAAAPHYDLSTVTDLAHLLPALFAHAAESGAAGGRAGGARGGAAGGRGAGGPSGRRKGGGARGRGRGGDGQGLLEWVKGLAGAEPAPVGAGVLGNCAAALGDFATAAELWERALREAEREGRDDGEVRTRYVLSLCHLAVAAHRAGELLRGAGFLHRAAAVLRPAGPTTRRLPSRGRIEALARGLELDTCVHRLLDRVFPGAEGEPVPWERPGRYAALEASVRADPELTDALRTAESPRVERCWADGLRTWAYDVRLHHTLALLHRGTALGGPADAVHGGGHLARATVLWTLLLASERFWEQHGEEPAAPEEETLLRTTVCRELFALHRRLGAEALRAGERDTARLHLRVLVAVRMDESEVRGLLGEFGFGWSVTVDARRWAEISALAGAVTDEWCAEAVLTAEKALNDPVAIEGLAEGIDKDYESGIDALRPLTGLGVPLPRLLRTALDWHNSLQHCLYQMKRTAELRKVIGRAREFADGLAPFCTPGKGHLPGNRALCIHYKYLGLFVAADSASASHMYRQALRWDPGDDNAAELLEQGAYTSWPPGGDVDEGSDRPGRARRAKRKPGGTRRDSRDRRDRSPMKPNPFHVLGLSLSADDEEVAERFRELSLTGAHEAGALAEWAKDELMGPPGKRRLHALLEAPGADYRGERWEDFAKQYGRRPVVFASRPDPAGAPRAADFDLTAVARRLLDGMLTPPEVDIRPALDRPPVPLYLERPPLEARDVLFG</sequence>
<dbReference type="Proteomes" id="UP001271723">
    <property type="component" value="Unassembled WGS sequence"/>
</dbReference>
<feature type="compositionally biased region" description="Basic and acidic residues" evidence="1">
    <location>
        <begin position="801"/>
        <end position="819"/>
    </location>
</feature>
<evidence type="ECO:0000256" key="1">
    <source>
        <dbReference type="SAM" id="MobiDB-lite"/>
    </source>
</evidence>
<accession>A0ABU4KYT7</accession>
<feature type="compositionally biased region" description="Gly residues" evidence="1">
    <location>
        <begin position="949"/>
        <end position="968"/>
    </location>
</feature>
<protein>
    <recommendedName>
        <fullName evidence="4">Tetratricopeptide repeat protein</fullName>
    </recommendedName>
</protein>
<feature type="region of interest" description="Disordered" evidence="1">
    <location>
        <begin position="759"/>
        <end position="834"/>
    </location>
</feature>